<gene>
    <name evidence="12" type="primary">Eif2b3</name>
</gene>
<comment type="subcellular location">
    <subcellularLocation>
        <location evidence="1">Cytoplasm</location>
        <location evidence="1">Cytosol</location>
    </subcellularLocation>
</comment>
<comment type="function">
    <text evidence="8">Acts as a component of the translation initiation factor 2B (eIF2B) complex, which catalyzes the exchange of GDP for GTP on the eukaryotic initiation factor 2 (eIF2) complex gamma subunit. Its guanine nucleotide exchange factor activity is repressed when bound to eIF2 complex phosphorylated on the alpha subunit, thereby limiting the amount of methionyl-initiator methionine tRNA available to the ribosome and consequently global translation is repressed.</text>
</comment>
<accession>A0A6F9DCJ0</accession>
<dbReference type="PANTHER" id="PTHR45989:SF1">
    <property type="entry name" value="TRANSLATION INITIATION FACTOR EIF-2B SUBUNIT GAMMA"/>
    <property type="match status" value="1"/>
</dbReference>
<evidence type="ECO:0000313" key="12">
    <source>
        <dbReference type="EMBL" id="CAB3241562.1"/>
    </source>
</evidence>
<protein>
    <recommendedName>
        <fullName evidence="6">Translation initiation factor eIF2B subunit gamma</fullName>
    </recommendedName>
    <alternativeName>
        <fullName evidence="7">eIF2B GDP-GTP exchange factor subunit gamma</fullName>
    </alternativeName>
</protein>
<dbReference type="CDD" id="cd04652">
    <property type="entry name" value="LbH_eIF2B_gamma_C"/>
    <property type="match status" value="1"/>
</dbReference>
<dbReference type="SUPFAM" id="SSF53448">
    <property type="entry name" value="Nucleotide-diphospho-sugar transferases"/>
    <property type="match status" value="1"/>
</dbReference>
<keyword evidence="5" id="KW-0648">Protein biosynthesis</keyword>
<proteinExistence type="evidence at transcript level"/>
<comment type="similarity">
    <text evidence="2">Belongs to the eIF-2B gamma/epsilon subunits family.</text>
</comment>
<dbReference type="AlphaFoldDB" id="A0A6F9DCJ0"/>
<evidence type="ECO:0000256" key="3">
    <source>
        <dbReference type="ARBA" id="ARBA00022490"/>
    </source>
</evidence>
<dbReference type="EMBL" id="LR784783">
    <property type="protein sequence ID" value="CAB3241562.1"/>
    <property type="molecule type" value="mRNA"/>
</dbReference>
<evidence type="ECO:0000256" key="6">
    <source>
        <dbReference type="ARBA" id="ARBA00044196"/>
    </source>
</evidence>
<dbReference type="GO" id="GO:0003743">
    <property type="term" value="F:translation initiation factor activity"/>
    <property type="evidence" value="ECO:0007669"/>
    <property type="project" value="UniProtKB-KW"/>
</dbReference>
<dbReference type="Pfam" id="PF25084">
    <property type="entry name" value="LbH_EIF2B"/>
    <property type="match status" value="1"/>
</dbReference>
<evidence type="ECO:0000256" key="9">
    <source>
        <dbReference type="ARBA" id="ARBA00046432"/>
    </source>
</evidence>
<dbReference type="InterPro" id="IPR029044">
    <property type="entry name" value="Nucleotide-diphossugar_trans"/>
</dbReference>
<reference evidence="12" key="1">
    <citation type="submission" date="2020-04" db="EMBL/GenBank/DDBJ databases">
        <authorList>
            <person name="Neveu A P."/>
        </authorList>
    </citation>
    <scope>NUCLEOTIDE SEQUENCE</scope>
    <source>
        <tissue evidence="12">Whole embryo</tissue>
    </source>
</reference>
<evidence type="ECO:0000256" key="8">
    <source>
        <dbReference type="ARBA" id="ARBA00045373"/>
    </source>
</evidence>
<feature type="domain" description="Nucleotidyl transferase" evidence="10">
    <location>
        <begin position="5"/>
        <end position="136"/>
    </location>
</feature>
<evidence type="ECO:0000256" key="5">
    <source>
        <dbReference type="ARBA" id="ARBA00022917"/>
    </source>
</evidence>
<dbReference type="Pfam" id="PF00483">
    <property type="entry name" value="NTP_transferase"/>
    <property type="match status" value="1"/>
</dbReference>
<dbReference type="CDD" id="cd04198">
    <property type="entry name" value="eIF-2B_gamma_N"/>
    <property type="match status" value="1"/>
</dbReference>
<dbReference type="InterPro" id="IPR056764">
    <property type="entry name" value="LbH_EIF2B3/5"/>
</dbReference>
<name>A0A6F9DCJ0_9ASCI</name>
<keyword evidence="4 12" id="KW-0396">Initiation factor</keyword>
<evidence type="ECO:0000259" key="11">
    <source>
        <dbReference type="Pfam" id="PF25084"/>
    </source>
</evidence>
<dbReference type="GO" id="GO:0005085">
    <property type="term" value="F:guanyl-nucleotide exchange factor activity"/>
    <property type="evidence" value="ECO:0007669"/>
    <property type="project" value="TreeGrafter"/>
</dbReference>
<dbReference type="GO" id="GO:0005851">
    <property type="term" value="C:eukaryotic translation initiation factor 2B complex"/>
    <property type="evidence" value="ECO:0007669"/>
    <property type="project" value="TreeGrafter"/>
</dbReference>
<evidence type="ECO:0000256" key="7">
    <source>
        <dbReference type="ARBA" id="ARBA00044229"/>
    </source>
</evidence>
<comment type="subunit">
    <text evidence="9">Component of the translation initiation factor 2B (eIF2B) complex which is a heterodecamer of two sets of five different subunits: alpha, beta, gamma, delta and epsilon. Subunits alpha, beta and delta comprise a regulatory subcomplex and subunits epsilon and gamma comprise a catalytic subcomplex. Within the complex, the hexameric regulatory complex resides at the center, with the two heterodimeric catalytic subcomplexes bound on opposite sides.</text>
</comment>
<dbReference type="GO" id="GO:0005829">
    <property type="term" value="C:cytosol"/>
    <property type="evidence" value="ECO:0007669"/>
    <property type="project" value="UniProtKB-SubCell"/>
</dbReference>
<dbReference type="InterPro" id="IPR051960">
    <property type="entry name" value="eIF2B_gamma"/>
</dbReference>
<evidence type="ECO:0000256" key="2">
    <source>
        <dbReference type="ARBA" id="ARBA00007878"/>
    </source>
</evidence>
<sequence length="453" mass="51301">MELQAVVMAGGRGSHMLDLTQGLRPKPFVLVGNKPLIWYTINMLEGAGFSEAIIITLNCVKTHMELVLKEFNMITKVIGISEESDLDTVDSLCLIKDLIKSDVVVLSCDLITDLPFHRLADVHRLHDSSVTMLLCPAKADIENIPGVKQKKKGQQKQREFIGLCPTERLNQRILFLLNEADLEDDLLPVNQSLMREFPKFQVRTDLHDTHVYLFKKWMINYLTHNKMRSSLRSEVLPYVVQKQFAKSNRFQNGTGEGETNIKMDVNDIFSYVDEDSEKDFIYDLTLAPHERKVNSKSITCYAYIYEEGLCMNVNNISLYMEANRVVSKPDSTFLNIQTRVHPSSRVDEKSQVGADCLVGERTEIAERTSVKRTIVGRNCTIGSGVRLSNCVIMDRVHIDNGSNLNGCILCDDVVIGEKCDLKDCFVGDQKKLTAMTRLSKESLVESQAMMEFE</sequence>
<dbReference type="Gene3D" id="2.160.10.10">
    <property type="entry name" value="Hexapeptide repeat proteins"/>
    <property type="match status" value="1"/>
</dbReference>
<evidence type="ECO:0000256" key="1">
    <source>
        <dbReference type="ARBA" id="ARBA00004514"/>
    </source>
</evidence>
<dbReference type="InterPro" id="IPR005835">
    <property type="entry name" value="NTP_transferase_dom"/>
</dbReference>
<dbReference type="GO" id="GO:0002183">
    <property type="term" value="P:cytoplasmic translational initiation"/>
    <property type="evidence" value="ECO:0007669"/>
    <property type="project" value="TreeGrafter"/>
</dbReference>
<organism evidence="12">
    <name type="scientific">Phallusia mammillata</name>
    <dbReference type="NCBI Taxonomy" id="59560"/>
    <lineage>
        <taxon>Eukaryota</taxon>
        <taxon>Metazoa</taxon>
        <taxon>Chordata</taxon>
        <taxon>Tunicata</taxon>
        <taxon>Ascidiacea</taxon>
        <taxon>Phlebobranchia</taxon>
        <taxon>Ascidiidae</taxon>
        <taxon>Phallusia</taxon>
    </lineage>
</organism>
<feature type="domain" description="EIF2B subunit epsilon/gamma LbH" evidence="11">
    <location>
        <begin position="345"/>
        <end position="431"/>
    </location>
</feature>
<keyword evidence="3" id="KW-0963">Cytoplasm</keyword>
<dbReference type="Gene3D" id="3.90.550.10">
    <property type="entry name" value="Spore Coat Polysaccharide Biosynthesis Protein SpsA, Chain A"/>
    <property type="match status" value="1"/>
</dbReference>
<dbReference type="PANTHER" id="PTHR45989">
    <property type="entry name" value="TRANSLATION INITIATION FACTOR EIF-2B SUBUNIT GAMMA"/>
    <property type="match status" value="1"/>
</dbReference>
<evidence type="ECO:0000259" key="10">
    <source>
        <dbReference type="Pfam" id="PF00483"/>
    </source>
</evidence>
<evidence type="ECO:0000256" key="4">
    <source>
        <dbReference type="ARBA" id="ARBA00022540"/>
    </source>
</evidence>